<gene>
    <name evidence="3" type="ORF">GUITHDRAFT_109386</name>
</gene>
<dbReference type="EMBL" id="JH993003">
    <property type="protein sequence ID" value="EKX44610.1"/>
    <property type="molecule type" value="Genomic_DNA"/>
</dbReference>
<dbReference type="PaxDb" id="55529-EKX44610"/>
<dbReference type="OrthoDB" id="76949at2759"/>
<feature type="compositionally biased region" description="Basic and acidic residues" evidence="1">
    <location>
        <begin position="217"/>
        <end position="230"/>
    </location>
</feature>
<reference evidence="5" key="2">
    <citation type="submission" date="2012-11" db="EMBL/GenBank/DDBJ databases">
        <authorList>
            <person name="Kuo A."/>
            <person name="Curtis B.A."/>
            <person name="Tanifuji G."/>
            <person name="Burki F."/>
            <person name="Gruber A."/>
            <person name="Irimia M."/>
            <person name="Maruyama S."/>
            <person name="Arias M.C."/>
            <person name="Ball S.G."/>
            <person name="Gile G.H."/>
            <person name="Hirakawa Y."/>
            <person name="Hopkins J.F."/>
            <person name="Rensing S.A."/>
            <person name="Schmutz J."/>
            <person name="Symeonidi A."/>
            <person name="Elias M."/>
            <person name="Eveleigh R.J."/>
            <person name="Herman E.K."/>
            <person name="Klute M.J."/>
            <person name="Nakayama T."/>
            <person name="Obornik M."/>
            <person name="Reyes-Prieto A."/>
            <person name="Armbrust E.V."/>
            <person name="Aves S.J."/>
            <person name="Beiko R.G."/>
            <person name="Coutinho P."/>
            <person name="Dacks J.B."/>
            <person name="Durnford D.G."/>
            <person name="Fast N.M."/>
            <person name="Green B.R."/>
            <person name="Grisdale C."/>
            <person name="Hempe F."/>
            <person name="Henrissat B."/>
            <person name="Hoppner M.P."/>
            <person name="Ishida K.-I."/>
            <person name="Kim E."/>
            <person name="Koreny L."/>
            <person name="Kroth P.G."/>
            <person name="Liu Y."/>
            <person name="Malik S.-B."/>
            <person name="Maier U.G."/>
            <person name="McRose D."/>
            <person name="Mock T."/>
            <person name="Neilson J.A."/>
            <person name="Onodera N.T."/>
            <person name="Poole A.M."/>
            <person name="Pritham E.J."/>
            <person name="Richards T.A."/>
            <person name="Rocap G."/>
            <person name="Roy S.W."/>
            <person name="Sarai C."/>
            <person name="Schaack S."/>
            <person name="Shirato S."/>
            <person name="Slamovits C.H."/>
            <person name="Spencer D.F."/>
            <person name="Suzuki S."/>
            <person name="Worden A.Z."/>
            <person name="Zauner S."/>
            <person name="Barry K."/>
            <person name="Bell C."/>
            <person name="Bharti A.K."/>
            <person name="Crow J.A."/>
            <person name="Grimwood J."/>
            <person name="Kramer R."/>
            <person name="Lindquist E."/>
            <person name="Lucas S."/>
            <person name="Salamov A."/>
            <person name="McFadden G.I."/>
            <person name="Lane C.E."/>
            <person name="Keeling P.J."/>
            <person name="Gray M.W."/>
            <person name="Grigoriev I.V."/>
            <person name="Archibald J.M."/>
        </authorList>
    </citation>
    <scope>NUCLEOTIDE SEQUENCE</scope>
    <source>
        <strain evidence="5">CCMP2712</strain>
    </source>
</reference>
<dbReference type="KEGG" id="gtt:GUITHDRAFT_109386"/>
<dbReference type="SUPFAM" id="SSF47769">
    <property type="entry name" value="SAM/Pointed domain"/>
    <property type="match status" value="1"/>
</dbReference>
<feature type="domain" description="SAM" evidence="2">
    <location>
        <begin position="34"/>
        <end position="91"/>
    </location>
</feature>
<dbReference type="InterPro" id="IPR001660">
    <property type="entry name" value="SAM"/>
</dbReference>
<proteinExistence type="predicted"/>
<reference evidence="3 5" key="1">
    <citation type="journal article" date="2012" name="Nature">
        <title>Algal genomes reveal evolutionary mosaicism and the fate of nucleomorphs.</title>
        <authorList>
            <consortium name="DOE Joint Genome Institute"/>
            <person name="Curtis B.A."/>
            <person name="Tanifuji G."/>
            <person name="Burki F."/>
            <person name="Gruber A."/>
            <person name="Irimia M."/>
            <person name="Maruyama S."/>
            <person name="Arias M.C."/>
            <person name="Ball S.G."/>
            <person name="Gile G.H."/>
            <person name="Hirakawa Y."/>
            <person name="Hopkins J.F."/>
            <person name="Kuo A."/>
            <person name="Rensing S.A."/>
            <person name="Schmutz J."/>
            <person name="Symeonidi A."/>
            <person name="Elias M."/>
            <person name="Eveleigh R.J."/>
            <person name="Herman E.K."/>
            <person name="Klute M.J."/>
            <person name="Nakayama T."/>
            <person name="Obornik M."/>
            <person name="Reyes-Prieto A."/>
            <person name="Armbrust E.V."/>
            <person name="Aves S.J."/>
            <person name="Beiko R.G."/>
            <person name="Coutinho P."/>
            <person name="Dacks J.B."/>
            <person name="Durnford D.G."/>
            <person name="Fast N.M."/>
            <person name="Green B.R."/>
            <person name="Grisdale C.J."/>
            <person name="Hempel F."/>
            <person name="Henrissat B."/>
            <person name="Hoppner M.P."/>
            <person name="Ishida K."/>
            <person name="Kim E."/>
            <person name="Koreny L."/>
            <person name="Kroth P.G."/>
            <person name="Liu Y."/>
            <person name="Malik S.B."/>
            <person name="Maier U.G."/>
            <person name="McRose D."/>
            <person name="Mock T."/>
            <person name="Neilson J.A."/>
            <person name="Onodera N.T."/>
            <person name="Poole A.M."/>
            <person name="Pritham E.J."/>
            <person name="Richards T.A."/>
            <person name="Rocap G."/>
            <person name="Roy S.W."/>
            <person name="Sarai C."/>
            <person name="Schaack S."/>
            <person name="Shirato S."/>
            <person name="Slamovits C.H."/>
            <person name="Spencer D.F."/>
            <person name="Suzuki S."/>
            <person name="Worden A.Z."/>
            <person name="Zauner S."/>
            <person name="Barry K."/>
            <person name="Bell C."/>
            <person name="Bharti A.K."/>
            <person name="Crow J.A."/>
            <person name="Grimwood J."/>
            <person name="Kramer R."/>
            <person name="Lindquist E."/>
            <person name="Lucas S."/>
            <person name="Salamov A."/>
            <person name="McFadden G.I."/>
            <person name="Lane C.E."/>
            <person name="Keeling P.J."/>
            <person name="Gray M.W."/>
            <person name="Grigoriev I.V."/>
            <person name="Archibald J.M."/>
        </authorList>
    </citation>
    <scope>NUCLEOTIDE SEQUENCE</scope>
    <source>
        <strain evidence="3 5">CCMP2712</strain>
    </source>
</reference>
<evidence type="ECO:0000313" key="3">
    <source>
        <dbReference type="EMBL" id="EKX44610.1"/>
    </source>
</evidence>
<protein>
    <recommendedName>
        <fullName evidence="2">SAM domain-containing protein</fullName>
    </recommendedName>
</protein>
<dbReference type="AlphaFoldDB" id="L1J961"/>
<accession>L1J961</accession>
<dbReference type="Pfam" id="PF00536">
    <property type="entry name" value="SAM_1"/>
    <property type="match status" value="1"/>
</dbReference>
<reference evidence="4" key="3">
    <citation type="submission" date="2015-06" db="UniProtKB">
        <authorList>
            <consortium name="EnsemblProtists"/>
        </authorList>
    </citation>
    <scope>IDENTIFICATION</scope>
</reference>
<dbReference type="InterPro" id="IPR013761">
    <property type="entry name" value="SAM/pointed_sf"/>
</dbReference>
<dbReference type="HOGENOM" id="CLU_608973_0_0_1"/>
<evidence type="ECO:0000313" key="4">
    <source>
        <dbReference type="EnsemblProtists" id="EKX44610"/>
    </source>
</evidence>
<dbReference type="GeneID" id="17301367"/>
<sequence length="450" mass="49637">MRTTCREGDSSSDRPCHSTGVMRNGANVEEVAPHDEDLREVLKEIGAEPVYQDLKDAFVDLDALALMSEEDLRSLGIPLGLRVKLLAWIRTAGSHQGRKIAHEDSDIVSDVSDAGEEMLCWNMESYDDVLLLQKSKPNLLLDLKTGELGRYINSEAAGHAAGDGDKLFNILMAKEGRSFMLAVAGCSPPLHIVGRKVLTELCKSVWGDPVLPPPAGTRREPASPDEEKGGRSPRMNFDGFGRQEDMGGGLRKRVLQQSPLIAVFDNICSPALHRAVCQVFKSPSVWTWGHTSSGAGELSEADSLFWKCNQSSLEEEEAIRHLSAIVLDLCSHATGRPLLIQRVYANGHTFGQGGNIHVDETGAENYAAIYYSNEEWRSHWMGHTFYFPGDAVDIRDAPEELDVALAVLPRPRRLVLHDGRQAHLGSAPHRSFRGLRVTLAWKFGVKQDDE</sequence>
<evidence type="ECO:0000256" key="1">
    <source>
        <dbReference type="SAM" id="MobiDB-lite"/>
    </source>
</evidence>
<dbReference type="EnsemblProtists" id="EKX44610">
    <property type="protein sequence ID" value="EKX44610"/>
    <property type="gene ID" value="GUITHDRAFT_109386"/>
</dbReference>
<keyword evidence="5" id="KW-1185">Reference proteome</keyword>
<dbReference type="Proteomes" id="UP000011087">
    <property type="component" value="Unassembled WGS sequence"/>
</dbReference>
<evidence type="ECO:0000259" key="2">
    <source>
        <dbReference type="Pfam" id="PF00536"/>
    </source>
</evidence>
<dbReference type="RefSeq" id="XP_005831590.1">
    <property type="nucleotide sequence ID" value="XM_005831533.1"/>
</dbReference>
<dbReference type="Gene3D" id="2.60.120.620">
    <property type="entry name" value="q2cbj1_9rhob like domain"/>
    <property type="match status" value="1"/>
</dbReference>
<dbReference type="Gene3D" id="1.10.150.50">
    <property type="entry name" value="Transcription Factor, Ets-1"/>
    <property type="match status" value="1"/>
</dbReference>
<feature type="region of interest" description="Disordered" evidence="1">
    <location>
        <begin position="1"/>
        <end position="21"/>
    </location>
</feature>
<feature type="compositionally biased region" description="Basic and acidic residues" evidence="1">
    <location>
        <begin position="1"/>
        <end position="16"/>
    </location>
</feature>
<feature type="region of interest" description="Disordered" evidence="1">
    <location>
        <begin position="210"/>
        <end position="242"/>
    </location>
</feature>
<organism evidence="3">
    <name type="scientific">Guillardia theta (strain CCMP2712)</name>
    <name type="common">Cryptophyte</name>
    <dbReference type="NCBI Taxonomy" id="905079"/>
    <lineage>
        <taxon>Eukaryota</taxon>
        <taxon>Cryptophyceae</taxon>
        <taxon>Pyrenomonadales</taxon>
        <taxon>Geminigeraceae</taxon>
        <taxon>Guillardia</taxon>
    </lineage>
</organism>
<name>L1J961_GUITC</name>
<evidence type="ECO:0000313" key="5">
    <source>
        <dbReference type="Proteomes" id="UP000011087"/>
    </source>
</evidence>